<dbReference type="AlphaFoldDB" id="X1S1I0"/>
<evidence type="ECO:0000313" key="2">
    <source>
        <dbReference type="EMBL" id="GAI69305.1"/>
    </source>
</evidence>
<protein>
    <recommendedName>
        <fullName evidence="1">GEVED domain-containing protein</fullName>
    </recommendedName>
</protein>
<reference evidence="2" key="1">
    <citation type="journal article" date="2014" name="Front. Microbiol.">
        <title>High frequency of phylogenetically diverse reductive dehalogenase-homologous genes in deep subseafloor sedimentary metagenomes.</title>
        <authorList>
            <person name="Kawai M."/>
            <person name="Futagami T."/>
            <person name="Toyoda A."/>
            <person name="Takaki Y."/>
            <person name="Nishi S."/>
            <person name="Hori S."/>
            <person name="Arai W."/>
            <person name="Tsubouchi T."/>
            <person name="Morono Y."/>
            <person name="Uchiyama I."/>
            <person name="Ito T."/>
            <person name="Fujiyama A."/>
            <person name="Inagaki F."/>
            <person name="Takami H."/>
        </authorList>
    </citation>
    <scope>NUCLEOTIDE SEQUENCE</scope>
    <source>
        <strain evidence="2">Expedition CK06-06</strain>
    </source>
</reference>
<dbReference type="Pfam" id="PF20009">
    <property type="entry name" value="GEVED"/>
    <property type="match status" value="1"/>
</dbReference>
<feature type="non-terminal residue" evidence="2">
    <location>
        <position position="1"/>
    </location>
</feature>
<feature type="domain" description="GEVED" evidence="1">
    <location>
        <begin position="1"/>
        <end position="26"/>
    </location>
</feature>
<evidence type="ECO:0000259" key="1">
    <source>
        <dbReference type="Pfam" id="PF20009"/>
    </source>
</evidence>
<gene>
    <name evidence="2" type="ORF">S06H3_65481</name>
</gene>
<sequence length="93" mass="10462">RVYMKYGGAPSSCENANYGEVEDYKIEIVEDNSPPYIWNFNYGAGYVQAGEQAIINVHVYDNYGVSSVYAEIESPDENVLDVIQLFDDGIHND</sequence>
<organism evidence="2">
    <name type="scientific">marine sediment metagenome</name>
    <dbReference type="NCBI Taxonomy" id="412755"/>
    <lineage>
        <taxon>unclassified sequences</taxon>
        <taxon>metagenomes</taxon>
        <taxon>ecological metagenomes</taxon>
    </lineage>
</organism>
<feature type="non-terminal residue" evidence="2">
    <location>
        <position position="93"/>
    </location>
</feature>
<accession>X1S1I0</accession>
<dbReference type="EMBL" id="BARV01044117">
    <property type="protein sequence ID" value="GAI69305.1"/>
    <property type="molecule type" value="Genomic_DNA"/>
</dbReference>
<name>X1S1I0_9ZZZZ</name>
<comment type="caution">
    <text evidence="2">The sequence shown here is derived from an EMBL/GenBank/DDBJ whole genome shotgun (WGS) entry which is preliminary data.</text>
</comment>
<dbReference type="InterPro" id="IPR045474">
    <property type="entry name" value="GEVED"/>
</dbReference>
<proteinExistence type="predicted"/>